<gene>
    <name evidence="2" type="ORF">GCM10007940_17690</name>
</gene>
<keyword evidence="1" id="KW-0472">Membrane</keyword>
<dbReference type="Proteomes" id="UP001156666">
    <property type="component" value="Unassembled WGS sequence"/>
</dbReference>
<feature type="transmembrane region" description="Helical" evidence="1">
    <location>
        <begin position="104"/>
        <end position="122"/>
    </location>
</feature>
<evidence type="ECO:0000256" key="1">
    <source>
        <dbReference type="SAM" id="Phobius"/>
    </source>
</evidence>
<keyword evidence="3" id="KW-1185">Reference proteome</keyword>
<feature type="transmembrane region" description="Helical" evidence="1">
    <location>
        <begin position="20"/>
        <end position="36"/>
    </location>
</feature>
<accession>A0AA37SQ30</accession>
<evidence type="ECO:0008006" key="4">
    <source>
        <dbReference type="Google" id="ProtNLM"/>
    </source>
</evidence>
<dbReference type="RefSeq" id="WP_235293972.1">
    <property type="nucleotide sequence ID" value="NZ_BSOH01000010.1"/>
</dbReference>
<evidence type="ECO:0000313" key="2">
    <source>
        <dbReference type="EMBL" id="GLR17154.1"/>
    </source>
</evidence>
<keyword evidence="1" id="KW-0812">Transmembrane</keyword>
<feature type="transmembrane region" description="Helical" evidence="1">
    <location>
        <begin position="134"/>
        <end position="158"/>
    </location>
</feature>
<feature type="transmembrane region" description="Helical" evidence="1">
    <location>
        <begin position="43"/>
        <end position="62"/>
    </location>
</feature>
<dbReference type="EMBL" id="BSOH01000010">
    <property type="protein sequence ID" value="GLR17154.1"/>
    <property type="molecule type" value="Genomic_DNA"/>
</dbReference>
<feature type="transmembrane region" description="Helical" evidence="1">
    <location>
        <begin position="74"/>
        <end position="92"/>
    </location>
</feature>
<organism evidence="2 3">
    <name type="scientific">Portibacter lacus</name>
    <dbReference type="NCBI Taxonomy" id="1099794"/>
    <lineage>
        <taxon>Bacteria</taxon>
        <taxon>Pseudomonadati</taxon>
        <taxon>Bacteroidota</taxon>
        <taxon>Saprospiria</taxon>
        <taxon>Saprospirales</taxon>
        <taxon>Haliscomenobacteraceae</taxon>
        <taxon>Portibacter</taxon>
    </lineage>
</organism>
<dbReference type="InterPro" id="IPR032809">
    <property type="entry name" value="Put_HupE_UreJ"/>
</dbReference>
<evidence type="ECO:0000313" key="3">
    <source>
        <dbReference type="Proteomes" id="UP001156666"/>
    </source>
</evidence>
<name>A0AA37SQ30_9BACT</name>
<protein>
    <recommendedName>
        <fullName evidence="4">HupE / UreJ protein</fullName>
    </recommendedName>
</protein>
<reference evidence="2" key="1">
    <citation type="journal article" date="2014" name="Int. J. Syst. Evol. Microbiol.">
        <title>Complete genome sequence of Corynebacterium casei LMG S-19264T (=DSM 44701T), isolated from a smear-ripened cheese.</title>
        <authorList>
            <consortium name="US DOE Joint Genome Institute (JGI-PGF)"/>
            <person name="Walter F."/>
            <person name="Albersmeier A."/>
            <person name="Kalinowski J."/>
            <person name="Ruckert C."/>
        </authorList>
    </citation>
    <scope>NUCLEOTIDE SEQUENCE</scope>
    <source>
        <strain evidence="2">NBRC 108769</strain>
    </source>
</reference>
<feature type="transmembrane region" description="Helical" evidence="1">
    <location>
        <begin position="170"/>
        <end position="189"/>
    </location>
</feature>
<proteinExistence type="predicted"/>
<comment type="caution">
    <text evidence="2">The sequence shown here is derived from an EMBL/GenBank/DDBJ whole genome shotgun (WGS) entry which is preliminary data.</text>
</comment>
<dbReference type="Pfam" id="PF13795">
    <property type="entry name" value="HupE_UreJ_2"/>
    <property type="match status" value="1"/>
</dbReference>
<keyword evidence="1" id="KW-1133">Transmembrane helix</keyword>
<dbReference type="AlphaFoldDB" id="A0AA37SQ30"/>
<sequence length="191" mass="21304">MSDFSLYLQLGLEHIADFAAYDHMIFIISLCAIFLIKDWRKVLILVTAFTIGHSITLALSVLDLINIDKDLIETLIPITILITSIINIVLVMKKKSSQGIILHYALALFFGLIHGMGFANYLKSLLGGMQSVTMPLLAFNIGIELGQIGIVIVYFLIYDIIRRITNLQHKFWVIIVSSITALISLSLILGI</sequence>
<reference evidence="2" key="2">
    <citation type="submission" date="2023-01" db="EMBL/GenBank/DDBJ databases">
        <title>Draft genome sequence of Portibacter lacus strain NBRC 108769.</title>
        <authorList>
            <person name="Sun Q."/>
            <person name="Mori K."/>
        </authorList>
    </citation>
    <scope>NUCLEOTIDE SEQUENCE</scope>
    <source>
        <strain evidence="2">NBRC 108769</strain>
    </source>
</reference>